<dbReference type="RefSeq" id="WP_068140956.1">
    <property type="nucleotide sequence ID" value="NZ_AP014924.1"/>
</dbReference>
<dbReference type="PANTHER" id="PTHR35788:SF1">
    <property type="entry name" value="EXPORTED PROTEIN"/>
    <property type="match status" value="1"/>
</dbReference>
<gene>
    <name evidence="4" type="ORF">LIP_3541</name>
</gene>
<evidence type="ECO:0000256" key="1">
    <source>
        <dbReference type="ARBA" id="ARBA00022729"/>
    </source>
</evidence>
<feature type="transmembrane region" description="Helical" evidence="2">
    <location>
        <begin position="12"/>
        <end position="36"/>
    </location>
</feature>
<dbReference type="Proteomes" id="UP000065807">
    <property type="component" value="Chromosome"/>
</dbReference>
<dbReference type="KEGG" id="lpil:LIP_3541"/>
<name>A0A0K2SQE7_LIMPI</name>
<reference evidence="5" key="1">
    <citation type="submission" date="2015-07" db="EMBL/GenBank/DDBJ databases">
        <title>Complete genome sequence and phylogenetic analysis of Limnochorda pilosa.</title>
        <authorList>
            <person name="Watanabe M."/>
            <person name="Kojima H."/>
            <person name="Fukui M."/>
        </authorList>
    </citation>
    <scope>NUCLEOTIDE SEQUENCE [LARGE SCALE GENOMIC DNA]</scope>
    <source>
        <strain evidence="5">HC45</strain>
    </source>
</reference>
<accession>A0A0K2SQE7</accession>
<dbReference type="InterPro" id="IPR007391">
    <property type="entry name" value="Vancomycin_resist_VanW"/>
</dbReference>
<keyword evidence="2" id="KW-0812">Transmembrane</keyword>
<keyword evidence="1" id="KW-0732">Signal</keyword>
<evidence type="ECO:0000259" key="3">
    <source>
        <dbReference type="PROSITE" id="PS51109"/>
    </source>
</evidence>
<reference evidence="5" key="2">
    <citation type="journal article" date="2016" name="Int. J. Syst. Evol. Microbiol.">
        <title>Complete genome sequence and cell structure of Limnochorda pilosa, a Gram-negative spore-former within the phylum Firmicutes.</title>
        <authorList>
            <person name="Watanabe M."/>
            <person name="Kojima H."/>
            <person name="Fukui M."/>
        </authorList>
    </citation>
    <scope>NUCLEOTIDE SEQUENCE [LARGE SCALE GENOMIC DNA]</scope>
    <source>
        <strain evidence="5">HC45</strain>
    </source>
</reference>
<evidence type="ECO:0000256" key="2">
    <source>
        <dbReference type="SAM" id="Phobius"/>
    </source>
</evidence>
<sequence>MQAIWVARGRAVAWAFVATTTLLGVIGLVAAPPSLWHSFLSRVNRDPSQCGLPGLPDPASFSVVDPASIPWRAAPPPELVELQRRYTAGRLVGAYRIRLTEPLFQEAANVERGAELLRGTVLQPGETLSFNGRVGPYTAARGFRDGPEYRAGRVVPSAGGGICKVSSALFNAAVLAALTVLERHPHTMLVSYVPGGQDAAVAYPYKDLRLRNDQAGPVVIWADYRDAAVTVAVYGSHQPPAIEWSHQVLERTPFPQDRRPHRSLPAGEERILLRGLDGMRLRSWLTVLHPDGRREERDLGVTIYRPRPQVVEYGAAASS</sequence>
<keyword evidence="2" id="KW-0472">Membrane</keyword>
<dbReference type="OrthoDB" id="9797191at2"/>
<dbReference type="InterPro" id="IPR052913">
    <property type="entry name" value="Glycopeptide_resist_protein"/>
</dbReference>
<evidence type="ECO:0000313" key="5">
    <source>
        <dbReference type="Proteomes" id="UP000065807"/>
    </source>
</evidence>
<keyword evidence="5" id="KW-1185">Reference proteome</keyword>
<dbReference type="InterPro" id="IPR011098">
    <property type="entry name" value="G5_dom"/>
</dbReference>
<dbReference type="Pfam" id="PF04294">
    <property type="entry name" value="VanW"/>
    <property type="match status" value="1"/>
</dbReference>
<proteinExistence type="predicted"/>
<dbReference type="EMBL" id="AP014924">
    <property type="protein sequence ID" value="BAS29353.1"/>
    <property type="molecule type" value="Genomic_DNA"/>
</dbReference>
<feature type="domain" description="G5" evidence="3">
    <location>
        <begin position="238"/>
        <end position="317"/>
    </location>
</feature>
<evidence type="ECO:0000313" key="4">
    <source>
        <dbReference type="EMBL" id="BAS29353.1"/>
    </source>
</evidence>
<protein>
    <submittedName>
        <fullName evidence="4">VanW family protein</fullName>
    </submittedName>
</protein>
<organism evidence="4 5">
    <name type="scientific">Limnochorda pilosa</name>
    <dbReference type="NCBI Taxonomy" id="1555112"/>
    <lineage>
        <taxon>Bacteria</taxon>
        <taxon>Bacillati</taxon>
        <taxon>Bacillota</taxon>
        <taxon>Limnochordia</taxon>
        <taxon>Limnochordales</taxon>
        <taxon>Limnochordaceae</taxon>
        <taxon>Limnochorda</taxon>
    </lineage>
</organism>
<dbReference type="STRING" id="1555112.LIP_3541"/>
<dbReference type="AlphaFoldDB" id="A0A0K2SQE7"/>
<keyword evidence="2" id="KW-1133">Transmembrane helix</keyword>
<dbReference type="PROSITE" id="PS51109">
    <property type="entry name" value="G5"/>
    <property type="match status" value="1"/>
</dbReference>
<dbReference type="PANTHER" id="PTHR35788">
    <property type="entry name" value="EXPORTED PROTEIN-RELATED"/>
    <property type="match status" value="1"/>
</dbReference>